<dbReference type="GO" id="GO:0009245">
    <property type="term" value="P:lipid A biosynthetic process"/>
    <property type="evidence" value="ECO:0007669"/>
    <property type="project" value="TreeGrafter"/>
</dbReference>
<dbReference type="GO" id="GO:0046872">
    <property type="term" value="F:metal ion binding"/>
    <property type="evidence" value="ECO:0007669"/>
    <property type="project" value="UniProtKB-KW"/>
</dbReference>
<keyword evidence="3" id="KW-1133">Transmembrane helix</keyword>
<dbReference type="Gene3D" id="3.60.21.10">
    <property type="match status" value="1"/>
</dbReference>
<feature type="transmembrane region" description="Helical" evidence="3">
    <location>
        <begin position="6"/>
        <end position="26"/>
    </location>
</feature>
<comment type="caution">
    <text evidence="5">The sequence shown here is derived from an EMBL/GenBank/DDBJ whole genome shotgun (WGS) entry which is preliminary data.</text>
</comment>
<dbReference type="Pfam" id="PF00149">
    <property type="entry name" value="Metallophos"/>
    <property type="match status" value="1"/>
</dbReference>
<feature type="transmembrane region" description="Helical" evidence="3">
    <location>
        <begin position="77"/>
        <end position="100"/>
    </location>
</feature>
<dbReference type="InterPro" id="IPR029052">
    <property type="entry name" value="Metallo-depent_PP-like"/>
</dbReference>
<feature type="transmembrane region" description="Helical" evidence="3">
    <location>
        <begin position="112"/>
        <end position="130"/>
    </location>
</feature>
<dbReference type="EMBL" id="CAIZ01000167">
    <property type="protein sequence ID" value="CCH71428.1"/>
    <property type="molecule type" value="Genomic_DNA"/>
</dbReference>
<keyword evidence="2" id="KW-0378">Hydrolase</keyword>
<evidence type="ECO:0000259" key="4">
    <source>
        <dbReference type="Pfam" id="PF00149"/>
    </source>
</evidence>
<keyword evidence="3" id="KW-0812">Transmembrane</keyword>
<proteinExistence type="predicted"/>
<dbReference type="RefSeq" id="WP_010851255.1">
    <property type="nucleotide sequence ID" value="NZ_HF570956.1"/>
</dbReference>
<evidence type="ECO:0000256" key="3">
    <source>
        <dbReference type="SAM" id="Phobius"/>
    </source>
</evidence>
<keyword evidence="1" id="KW-0479">Metal-binding</keyword>
<gene>
    <name evidence="5" type="ORF">BN10_930002</name>
</gene>
<sequence>MPNWFFLLVPVAVLLGALGFLTHRLIHAPRWRSARARLAALVGMVVLTGLSFLQFGAGPTFLSPAQARPLVWIGATWLATALYLLLGALVMAVLSLVLGWGNRERKTRVNRIGAALVVVAALATTAYGVVKAADPTVTPMTFRSPGLPAAFDGTKVALITDIHAGAVRSAATVQRIVDRTNAAEPDLVLIAGDLIDGPVDRYAAELAPLRGLRASLGVYAVTGNHEMYSGTISGWEDDWKTLGIQVVSNAVTTVTSGGDSMAIGGVHDWSGTGEFAPDYDAAVEGVAASTFQIVLAHQPRAASRLAGRGVDLQVSGHTHGGQLWPFRALVLLQQPMVDGQAVIDGVPVITSRGAGAWGPSVRVGADPEIPVITMTRG</sequence>
<dbReference type="GO" id="GO:0016020">
    <property type="term" value="C:membrane"/>
    <property type="evidence" value="ECO:0007669"/>
    <property type="project" value="GOC"/>
</dbReference>
<feature type="domain" description="Calcineurin-like phosphoesterase" evidence="4">
    <location>
        <begin position="155"/>
        <end position="320"/>
    </location>
</feature>
<dbReference type="OrthoDB" id="9780884at2"/>
<dbReference type="AlphaFoldDB" id="N0E365"/>
<accession>N0E365</accession>
<keyword evidence="3" id="KW-0472">Membrane</keyword>
<name>N0E365_9MICO</name>
<dbReference type="CDD" id="cd07385">
    <property type="entry name" value="MPP_YkuE_C"/>
    <property type="match status" value="1"/>
</dbReference>
<evidence type="ECO:0000256" key="1">
    <source>
        <dbReference type="ARBA" id="ARBA00022723"/>
    </source>
</evidence>
<evidence type="ECO:0000256" key="2">
    <source>
        <dbReference type="ARBA" id="ARBA00022801"/>
    </source>
</evidence>
<dbReference type="eggNOG" id="COG1408">
    <property type="taxonomic scope" value="Bacteria"/>
</dbReference>
<evidence type="ECO:0000313" key="5">
    <source>
        <dbReference type="EMBL" id="CCH71428.1"/>
    </source>
</evidence>
<dbReference type="PANTHER" id="PTHR31302:SF31">
    <property type="entry name" value="PHOSPHODIESTERASE YAEI"/>
    <property type="match status" value="1"/>
</dbReference>
<dbReference type="HOGENOM" id="CLU_025443_5_0_11"/>
<feature type="transmembrane region" description="Helical" evidence="3">
    <location>
        <begin position="38"/>
        <end position="57"/>
    </location>
</feature>
<dbReference type="Proteomes" id="UP000013167">
    <property type="component" value="Unassembled WGS sequence"/>
</dbReference>
<dbReference type="STRING" id="1193181.BN10_930002"/>
<dbReference type="GO" id="GO:0008758">
    <property type="term" value="F:UDP-2,3-diacylglucosamine hydrolase activity"/>
    <property type="evidence" value="ECO:0007669"/>
    <property type="project" value="TreeGrafter"/>
</dbReference>
<dbReference type="PANTHER" id="PTHR31302">
    <property type="entry name" value="TRANSMEMBRANE PROTEIN WITH METALLOPHOSPHOESTERASE DOMAIN-RELATED"/>
    <property type="match status" value="1"/>
</dbReference>
<dbReference type="InterPro" id="IPR004843">
    <property type="entry name" value="Calcineurin-like_PHP"/>
</dbReference>
<dbReference type="InterPro" id="IPR051158">
    <property type="entry name" value="Metallophosphoesterase_sf"/>
</dbReference>
<protein>
    <submittedName>
        <fullName evidence="5">Metallophosphoesterase</fullName>
    </submittedName>
</protein>
<dbReference type="SUPFAM" id="SSF56300">
    <property type="entry name" value="Metallo-dependent phosphatases"/>
    <property type="match status" value="1"/>
</dbReference>
<evidence type="ECO:0000313" key="6">
    <source>
        <dbReference type="Proteomes" id="UP000013167"/>
    </source>
</evidence>
<organism evidence="5 6">
    <name type="scientific">Phycicoccus elongatus Lp2</name>
    <dbReference type="NCBI Taxonomy" id="1193181"/>
    <lineage>
        <taxon>Bacteria</taxon>
        <taxon>Bacillati</taxon>
        <taxon>Actinomycetota</taxon>
        <taxon>Actinomycetes</taxon>
        <taxon>Micrococcales</taxon>
        <taxon>Intrasporangiaceae</taxon>
        <taxon>Phycicoccus</taxon>
    </lineage>
</organism>
<keyword evidence="6" id="KW-1185">Reference proteome</keyword>
<reference evidence="5 6" key="1">
    <citation type="journal article" date="2013" name="ISME J.">
        <title>A metabolic model for members of the genus Tetrasphaera involved in enhanced biological phosphorus removal.</title>
        <authorList>
            <person name="Kristiansen R."/>
            <person name="Nguyen H.T.T."/>
            <person name="Saunders A.M."/>
            <person name="Nielsen J.L."/>
            <person name="Wimmer R."/>
            <person name="Le V.Q."/>
            <person name="McIlroy S.J."/>
            <person name="Petrovski S."/>
            <person name="Seviour R.J."/>
            <person name="Calteau A."/>
            <person name="Nielsen K.L."/>
            <person name="Nielsen P.H."/>
        </authorList>
    </citation>
    <scope>NUCLEOTIDE SEQUENCE [LARGE SCALE GENOMIC DNA]</scope>
    <source>
        <strain evidence="5 6">Lp2</strain>
    </source>
</reference>